<sequence>MFGFGAQSSVKTLTPTQLRQMGDTVTLVDVRENAEWASGHIAGAIHIPLGRLREKMELIPSGKPVVFYCQAGGRSSQAIAIAKAGGQSHDTHLGGGIGAWRAHGFPLAS</sequence>
<feature type="domain" description="Rhodanese" evidence="1">
    <location>
        <begin position="21"/>
        <end position="109"/>
    </location>
</feature>
<dbReference type="PANTHER" id="PTHR43031:SF1">
    <property type="entry name" value="PYRIDINE NUCLEOTIDE-DISULPHIDE OXIDOREDUCTASE"/>
    <property type="match status" value="1"/>
</dbReference>
<name>A0A2A6FFN7_9HYPH</name>
<gene>
    <name evidence="2" type="ORF">CN311_13505</name>
</gene>
<evidence type="ECO:0000259" key="1">
    <source>
        <dbReference type="PROSITE" id="PS50206"/>
    </source>
</evidence>
<dbReference type="EMBL" id="NWQG01000078">
    <property type="protein sequence ID" value="PDQ20545.1"/>
    <property type="molecule type" value="Genomic_DNA"/>
</dbReference>
<dbReference type="PANTHER" id="PTHR43031">
    <property type="entry name" value="FAD-DEPENDENT OXIDOREDUCTASE"/>
    <property type="match status" value="1"/>
</dbReference>
<accession>A0A2A6FFN7</accession>
<organism evidence="2 3">
    <name type="scientific">Mesorhizobium sanjuanii</name>
    <dbReference type="NCBI Taxonomy" id="2037900"/>
    <lineage>
        <taxon>Bacteria</taxon>
        <taxon>Pseudomonadati</taxon>
        <taxon>Pseudomonadota</taxon>
        <taxon>Alphaproteobacteria</taxon>
        <taxon>Hyphomicrobiales</taxon>
        <taxon>Phyllobacteriaceae</taxon>
        <taxon>Mesorhizobium</taxon>
    </lineage>
</organism>
<protein>
    <submittedName>
        <fullName evidence="2">Sulfurtransferase</fullName>
    </submittedName>
</protein>
<evidence type="ECO:0000313" key="2">
    <source>
        <dbReference type="EMBL" id="PDQ20545.1"/>
    </source>
</evidence>
<proteinExistence type="predicted"/>
<dbReference type="SUPFAM" id="SSF52821">
    <property type="entry name" value="Rhodanese/Cell cycle control phosphatase"/>
    <property type="match status" value="1"/>
</dbReference>
<dbReference type="RefSeq" id="WP_097574210.1">
    <property type="nucleotide sequence ID" value="NZ_NWQG01000078.1"/>
</dbReference>
<dbReference type="Proteomes" id="UP000219182">
    <property type="component" value="Unassembled WGS sequence"/>
</dbReference>
<dbReference type="InterPro" id="IPR050229">
    <property type="entry name" value="GlpE_sulfurtransferase"/>
</dbReference>
<dbReference type="GO" id="GO:0016740">
    <property type="term" value="F:transferase activity"/>
    <property type="evidence" value="ECO:0007669"/>
    <property type="project" value="UniProtKB-KW"/>
</dbReference>
<dbReference type="Pfam" id="PF00581">
    <property type="entry name" value="Rhodanese"/>
    <property type="match status" value="1"/>
</dbReference>
<dbReference type="PROSITE" id="PS50206">
    <property type="entry name" value="RHODANESE_3"/>
    <property type="match status" value="1"/>
</dbReference>
<keyword evidence="2" id="KW-0808">Transferase</keyword>
<dbReference type="InterPro" id="IPR036873">
    <property type="entry name" value="Rhodanese-like_dom_sf"/>
</dbReference>
<dbReference type="InterPro" id="IPR001763">
    <property type="entry name" value="Rhodanese-like_dom"/>
</dbReference>
<dbReference type="Gene3D" id="3.40.250.10">
    <property type="entry name" value="Rhodanese-like domain"/>
    <property type="match status" value="1"/>
</dbReference>
<dbReference type="SMART" id="SM00450">
    <property type="entry name" value="RHOD"/>
    <property type="match status" value="1"/>
</dbReference>
<dbReference type="AlphaFoldDB" id="A0A2A6FFN7"/>
<evidence type="ECO:0000313" key="3">
    <source>
        <dbReference type="Proteomes" id="UP000219182"/>
    </source>
</evidence>
<dbReference type="CDD" id="cd00158">
    <property type="entry name" value="RHOD"/>
    <property type="match status" value="1"/>
</dbReference>
<keyword evidence="3" id="KW-1185">Reference proteome</keyword>
<comment type="caution">
    <text evidence="2">The sequence shown here is derived from an EMBL/GenBank/DDBJ whole genome shotgun (WGS) entry which is preliminary data.</text>
</comment>
<reference evidence="2 3" key="1">
    <citation type="submission" date="2017-09" db="EMBL/GenBank/DDBJ databases">
        <title>Mesorhizobum sanjuanii sp. nov. isolated from nodules of Lotus tenuis in saline-alkaline lowlands of Flooding Pampa.</title>
        <authorList>
            <person name="Sannazzaro A.I."/>
            <person name="Torres Tejerizo G.A."/>
            <person name="Fontana F."/>
            <person name="Cumpa Velazquez L.M."/>
            <person name="Hansen L."/>
            <person name="Pistorio M."/>
            <person name="Estrella M.J."/>
        </authorList>
    </citation>
    <scope>NUCLEOTIDE SEQUENCE [LARGE SCALE GENOMIC DNA]</scope>
    <source>
        <strain evidence="2 3">BSA136</strain>
    </source>
</reference>